<sequence length="104" mass="11380">MTVTASLSISPVDDSDVDFDAEVAAAIEALEDCDVRYETHPMETTLEANGLDAVFNAAQVATEAVDARRVATTLKIDHYREESLAVEEKVDRVEEHLDGEARSQ</sequence>
<evidence type="ECO:0000259" key="2">
    <source>
        <dbReference type="Pfam" id="PF01910"/>
    </source>
</evidence>
<evidence type="ECO:0000256" key="1">
    <source>
        <dbReference type="ARBA" id="ARBA00010272"/>
    </source>
</evidence>
<reference evidence="3" key="3">
    <citation type="submission" date="2023-12" db="EMBL/GenBank/DDBJ databases">
        <authorList>
            <person name="Sun Q."/>
            <person name="Inoue M."/>
        </authorList>
    </citation>
    <scope>NUCLEOTIDE SEQUENCE</scope>
    <source>
        <strain evidence="3">JCM 12289</strain>
    </source>
</reference>
<proteinExistence type="inferred from homology"/>
<dbReference type="Pfam" id="PF01910">
    <property type="entry name" value="Thiamine_BP"/>
    <property type="match status" value="1"/>
</dbReference>
<accession>A0AAV3SD45</accession>
<dbReference type="KEGG" id="hdo:MUK72_14210"/>
<dbReference type="RefSeq" id="WP_004053669.1">
    <property type="nucleotide sequence ID" value="NZ_BAAADN010000017.1"/>
</dbReference>
<dbReference type="InterPro" id="IPR051614">
    <property type="entry name" value="UPF0045_domain"/>
</dbReference>
<dbReference type="GO" id="GO:0005829">
    <property type="term" value="C:cytosol"/>
    <property type="evidence" value="ECO:0007669"/>
    <property type="project" value="TreeGrafter"/>
</dbReference>
<protein>
    <submittedName>
        <fullName evidence="3">MTH1187 family thiamine-binding protein</fullName>
    </submittedName>
</protein>
<comment type="similarity">
    <text evidence="1">Belongs to the UPF0045 family.</text>
</comment>
<evidence type="ECO:0000313" key="5">
    <source>
        <dbReference type="Proteomes" id="UP000830542"/>
    </source>
</evidence>
<dbReference type="EMBL" id="BAAADN010000017">
    <property type="protein sequence ID" value="GAA0455231.1"/>
    <property type="molecule type" value="Genomic_DNA"/>
</dbReference>
<gene>
    <name evidence="3" type="ORF">GCM10008985_08810</name>
    <name evidence="4" type="ORF">MUK72_14210</name>
</gene>
<evidence type="ECO:0000313" key="6">
    <source>
        <dbReference type="Proteomes" id="UP001500962"/>
    </source>
</evidence>
<reference evidence="3" key="1">
    <citation type="journal article" date="2014" name="Int. J. Syst. Evol. Microbiol.">
        <title>Complete genome sequence of Corynebacterium casei LMG S-19264T (=DSM 44701T), isolated from a smear-ripened cheese.</title>
        <authorList>
            <consortium name="US DOE Joint Genome Institute (JGI-PGF)"/>
            <person name="Walter F."/>
            <person name="Albersmeier A."/>
            <person name="Kalinowski J."/>
            <person name="Ruckert C."/>
        </authorList>
    </citation>
    <scope>NUCLEOTIDE SEQUENCE</scope>
    <source>
        <strain evidence="3">JCM 12289</strain>
    </source>
</reference>
<keyword evidence="5" id="KW-1185">Reference proteome</keyword>
<dbReference type="InterPro" id="IPR029756">
    <property type="entry name" value="MTH1187/YkoF-like"/>
</dbReference>
<dbReference type="InterPro" id="IPR002767">
    <property type="entry name" value="Thiamine_BP"/>
</dbReference>
<evidence type="ECO:0000313" key="3">
    <source>
        <dbReference type="EMBL" id="GAA0455231.1"/>
    </source>
</evidence>
<organism evidence="3 6">
    <name type="scientific">Halococcus dombrowskii</name>
    <dbReference type="NCBI Taxonomy" id="179637"/>
    <lineage>
        <taxon>Archaea</taxon>
        <taxon>Methanobacteriati</taxon>
        <taxon>Methanobacteriota</taxon>
        <taxon>Stenosarchaea group</taxon>
        <taxon>Halobacteria</taxon>
        <taxon>Halobacteriales</taxon>
        <taxon>Halococcaceae</taxon>
        <taxon>Halococcus</taxon>
    </lineage>
</organism>
<reference evidence="4" key="2">
    <citation type="submission" date="2022-04" db="EMBL/GenBank/DDBJ databases">
        <title>Sequencing and genomic assembly of Halococcus dombrowskii.</title>
        <authorList>
            <person name="Lim S.W."/>
            <person name="MacLea K.S."/>
        </authorList>
    </citation>
    <scope>NUCLEOTIDE SEQUENCE</scope>
    <source>
        <strain evidence="4">H4</strain>
    </source>
</reference>
<dbReference type="Proteomes" id="UP000830542">
    <property type="component" value="Chromosome"/>
</dbReference>
<dbReference type="PANTHER" id="PTHR33777:SF1">
    <property type="entry name" value="UPF0045 PROTEIN ECM15"/>
    <property type="match status" value="1"/>
</dbReference>
<dbReference type="EMBL" id="CP095005">
    <property type="protein sequence ID" value="UOO95108.1"/>
    <property type="molecule type" value="Genomic_DNA"/>
</dbReference>
<name>A0AAV3SD45_HALDO</name>
<evidence type="ECO:0000313" key="4">
    <source>
        <dbReference type="EMBL" id="UOO95108.1"/>
    </source>
</evidence>
<dbReference type="SUPFAM" id="SSF89957">
    <property type="entry name" value="MTH1187/YkoF-like"/>
    <property type="match status" value="1"/>
</dbReference>
<dbReference type="AlphaFoldDB" id="A0AAV3SD45"/>
<dbReference type="GeneID" id="71763024"/>
<dbReference type="Gene3D" id="3.30.70.930">
    <property type="match status" value="1"/>
</dbReference>
<dbReference type="PANTHER" id="PTHR33777">
    <property type="entry name" value="UPF0045 PROTEIN ECM15"/>
    <property type="match status" value="1"/>
</dbReference>
<dbReference type="Proteomes" id="UP001500962">
    <property type="component" value="Unassembled WGS sequence"/>
</dbReference>
<feature type="domain" description="Thiamine-binding protein" evidence="2">
    <location>
        <begin position="5"/>
        <end position="94"/>
    </location>
</feature>